<dbReference type="Gene3D" id="1.20.1510.10">
    <property type="entry name" value="Cation efflux protein transmembrane domain"/>
    <property type="match status" value="1"/>
</dbReference>
<evidence type="ECO:0000256" key="2">
    <source>
        <dbReference type="ARBA" id="ARBA00022692"/>
    </source>
</evidence>
<name>A0A3B1AKB7_9ZZZZ</name>
<reference evidence="7" key="1">
    <citation type="submission" date="2018-06" db="EMBL/GenBank/DDBJ databases">
        <authorList>
            <person name="Zhirakovskaya E."/>
        </authorList>
    </citation>
    <scope>NUCLEOTIDE SEQUENCE</scope>
</reference>
<feature type="transmembrane region" description="Helical" evidence="5">
    <location>
        <begin position="149"/>
        <end position="166"/>
    </location>
</feature>
<proteinExistence type="predicted"/>
<dbReference type="InterPro" id="IPR050681">
    <property type="entry name" value="CDF/SLC30A"/>
</dbReference>
<sequence length="207" mass="22352">MPGCGCEIEIKDREQSRVLVILLAINGVMFVVEMIAGIIGDSTALIADSLDMLADATVYGIGLYAVGRSLLVKAKAAHISGIFQIMLGLGVLFDIVRRFIVGSEPEPMMMMAVGAVALIANSICLMLIYKHRQGEVHMRASWIFSKNDVIANLGVICGGLLVAWLGSPWPDLVIGLAIAMLVVRGGVHIIKDARSEKKLRLRLLKID</sequence>
<dbReference type="Pfam" id="PF01545">
    <property type="entry name" value="Cation_efflux"/>
    <property type="match status" value="1"/>
</dbReference>
<keyword evidence="4 5" id="KW-0472">Membrane</keyword>
<feature type="transmembrane region" description="Helical" evidence="5">
    <location>
        <begin position="18"/>
        <end position="39"/>
    </location>
</feature>
<dbReference type="AlphaFoldDB" id="A0A3B1AKB7"/>
<evidence type="ECO:0000256" key="5">
    <source>
        <dbReference type="SAM" id="Phobius"/>
    </source>
</evidence>
<evidence type="ECO:0000256" key="4">
    <source>
        <dbReference type="ARBA" id="ARBA00023136"/>
    </source>
</evidence>
<evidence type="ECO:0000256" key="1">
    <source>
        <dbReference type="ARBA" id="ARBA00004141"/>
    </source>
</evidence>
<feature type="domain" description="Cation efflux protein transmembrane" evidence="6">
    <location>
        <begin position="19"/>
        <end position="195"/>
    </location>
</feature>
<evidence type="ECO:0000313" key="7">
    <source>
        <dbReference type="EMBL" id="VAX06289.1"/>
    </source>
</evidence>
<dbReference type="NCBIfam" id="TIGR01297">
    <property type="entry name" value="CDF"/>
    <property type="match status" value="1"/>
</dbReference>
<accession>A0A3B1AKB7</accession>
<dbReference type="InterPro" id="IPR002524">
    <property type="entry name" value="Cation_efflux"/>
</dbReference>
<dbReference type="InterPro" id="IPR027469">
    <property type="entry name" value="Cation_efflux_TMD_sf"/>
</dbReference>
<keyword evidence="3 5" id="KW-1133">Transmembrane helix</keyword>
<dbReference type="PANTHER" id="PTHR11562:SF17">
    <property type="entry name" value="RE54080P-RELATED"/>
    <property type="match status" value="1"/>
</dbReference>
<feature type="transmembrane region" description="Helical" evidence="5">
    <location>
        <begin position="45"/>
        <end position="66"/>
    </location>
</feature>
<dbReference type="SUPFAM" id="SSF161111">
    <property type="entry name" value="Cation efflux protein transmembrane domain-like"/>
    <property type="match status" value="1"/>
</dbReference>
<dbReference type="EMBL" id="UOFX01000011">
    <property type="protein sequence ID" value="VAX06289.1"/>
    <property type="molecule type" value="Genomic_DNA"/>
</dbReference>
<evidence type="ECO:0000259" key="6">
    <source>
        <dbReference type="Pfam" id="PF01545"/>
    </source>
</evidence>
<dbReference type="GO" id="GO:0005385">
    <property type="term" value="F:zinc ion transmembrane transporter activity"/>
    <property type="evidence" value="ECO:0007669"/>
    <property type="project" value="TreeGrafter"/>
</dbReference>
<feature type="transmembrane region" description="Helical" evidence="5">
    <location>
        <begin position="108"/>
        <end position="129"/>
    </location>
</feature>
<gene>
    <name evidence="7" type="ORF">MNBD_GAMMA26-1011</name>
</gene>
<dbReference type="GO" id="GO:0005886">
    <property type="term" value="C:plasma membrane"/>
    <property type="evidence" value="ECO:0007669"/>
    <property type="project" value="TreeGrafter"/>
</dbReference>
<organism evidence="7">
    <name type="scientific">hydrothermal vent metagenome</name>
    <dbReference type="NCBI Taxonomy" id="652676"/>
    <lineage>
        <taxon>unclassified sequences</taxon>
        <taxon>metagenomes</taxon>
        <taxon>ecological metagenomes</taxon>
    </lineage>
</organism>
<comment type="subcellular location">
    <subcellularLocation>
        <location evidence="1">Membrane</location>
        <topology evidence="1">Multi-pass membrane protein</topology>
    </subcellularLocation>
</comment>
<dbReference type="PANTHER" id="PTHR11562">
    <property type="entry name" value="CATION EFFLUX PROTEIN/ ZINC TRANSPORTER"/>
    <property type="match status" value="1"/>
</dbReference>
<dbReference type="InterPro" id="IPR058533">
    <property type="entry name" value="Cation_efflux_TM"/>
</dbReference>
<keyword evidence="2 5" id="KW-0812">Transmembrane</keyword>
<evidence type="ECO:0000256" key="3">
    <source>
        <dbReference type="ARBA" id="ARBA00022989"/>
    </source>
</evidence>
<feature type="transmembrane region" description="Helical" evidence="5">
    <location>
        <begin position="78"/>
        <end position="96"/>
    </location>
</feature>
<protein>
    <submittedName>
        <fullName evidence="7">Cobalt-zinc-cadmium resistance protein CzcD</fullName>
    </submittedName>
</protein>
<feature type="transmembrane region" description="Helical" evidence="5">
    <location>
        <begin position="172"/>
        <end position="190"/>
    </location>
</feature>